<organism evidence="2">
    <name type="scientific">anaerobic digester metagenome</name>
    <dbReference type="NCBI Taxonomy" id="1263854"/>
    <lineage>
        <taxon>unclassified sequences</taxon>
        <taxon>metagenomes</taxon>
        <taxon>ecological metagenomes</taxon>
    </lineage>
</organism>
<protein>
    <submittedName>
        <fullName evidence="2">Cupin domain protein</fullName>
    </submittedName>
</protein>
<dbReference type="AlphaFoldDB" id="A0A485LV96"/>
<dbReference type="Gene3D" id="2.60.120.10">
    <property type="entry name" value="Jelly Rolls"/>
    <property type="match status" value="1"/>
</dbReference>
<sequence length="110" mass="12548">MKVVKRRQLEGQENLQPLRILISGKNNEKNDCLAGLAFLYPGQRIPSSGFLLHPTEEFLYVKSGTIRIETHKEWDVAEEGDLILMPPCEPHFNVNISDKQAELLWCRSSA</sequence>
<accession>A0A485LV96</accession>
<dbReference type="CDD" id="cd02209">
    <property type="entry name" value="cupin_XRE_C"/>
    <property type="match status" value="1"/>
</dbReference>
<dbReference type="Pfam" id="PF07883">
    <property type="entry name" value="Cupin_2"/>
    <property type="match status" value="1"/>
</dbReference>
<reference evidence="2" key="1">
    <citation type="submission" date="2019-03" db="EMBL/GenBank/DDBJ databases">
        <authorList>
            <person name="Hao L."/>
        </authorList>
    </citation>
    <scope>NUCLEOTIDE SEQUENCE</scope>
</reference>
<proteinExistence type="predicted"/>
<dbReference type="InterPro" id="IPR013096">
    <property type="entry name" value="Cupin_2"/>
</dbReference>
<dbReference type="SUPFAM" id="SSF51182">
    <property type="entry name" value="RmlC-like cupins"/>
    <property type="match status" value="1"/>
</dbReference>
<evidence type="ECO:0000259" key="1">
    <source>
        <dbReference type="Pfam" id="PF07883"/>
    </source>
</evidence>
<dbReference type="InterPro" id="IPR014710">
    <property type="entry name" value="RmlC-like_jellyroll"/>
</dbReference>
<feature type="domain" description="Cupin type-2" evidence="1">
    <location>
        <begin position="48"/>
        <end position="105"/>
    </location>
</feature>
<evidence type="ECO:0000313" key="2">
    <source>
        <dbReference type="EMBL" id="VFU11368.1"/>
    </source>
</evidence>
<dbReference type="InterPro" id="IPR011051">
    <property type="entry name" value="RmlC_Cupin_sf"/>
</dbReference>
<gene>
    <name evidence="2" type="ORF">SCFA_1160003</name>
</gene>
<dbReference type="EMBL" id="CAADRN010000020">
    <property type="protein sequence ID" value="VFU11368.1"/>
    <property type="molecule type" value="Genomic_DNA"/>
</dbReference>
<name>A0A485LV96_9ZZZZ</name>